<organism evidence="2 3">
    <name type="scientific">Parelaphostrongylus tenuis</name>
    <name type="common">Meningeal worm</name>
    <dbReference type="NCBI Taxonomy" id="148309"/>
    <lineage>
        <taxon>Eukaryota</taxon>
        <taxon>Metazoa</taxon>
        <taxon>Ecdysozoa</taxon>
        <taxon>Nematoda</taxon>
        <taxon>Chromadorea</taxon>
        <taxon>Rhabditida</taxon>
        <taxon>Rhabditina</taxon>
        <taxon>Rhabditomorpha</taxon>
        <taxon>Strongyloidea</taxon>
        <taxon>Metastrongylidae</taxon>
        <taxon>Parelaphostrongylus</taxon>
    </lineage>
</organism>
<proteinExistence type="predicted"/>
<name>A0AAD5R185_PARTN</name>
<keyword evidence="3" id="KW-1185">Reference proteome</keyword>
<gene>
    <name evidence="2" type="ORF">KIN20_028540</name>
</gene>
<dbReference type="AlphaFoldDB" id="A0AAD5R185"/>
<reference evidence="2" key="1">
    <citation type="submission" date="2021-06" db="EMBL/GenBank/DDBJ databases">
        <title>Parelaphostrongylus tenuis whole genome reference sequence.</title>
        <authorList>
            <person name="Garwood T.J."/>
            <person name="Larsen P.A."/>
            <person name="Fountain-Jones N.M."/>
            <person name="Garbe J.R."/>
            <person name="Macchietto M.G."/>
            <person name="Kania S.A."/>
            <person name="Gerhold R.W."/>
            <person name="Richards J.E."/>
            <person name="Wolf T.M."/>
        </authorList>
    </citation>
    <scope>NUCLEOTIDE SEQUENCE</scope>
    <source>
        <strain evidence="2">MNPRO001-30</strain>
        <tissue evidence="2">Meninges</tissue>
    </source>
</reference>
<evidence type="ECO:0000313" key="3">
    <source>
        <dbReference type="Proteomes" id="UP001196413"/>
    </source>
</evidence>
<evidence type="ECO:0000256" key="1">
    <source>
        <dbReference type="SAM" id="Phobius"/>
    </source>
</evidence>
<protein>
    <submittedName>
        <fullName evidence="2">Uncharacterized protein</fullName>
    </submittedName>
</protein>
<sequence>MDVPKNHNVLNSLLPLLAEPIKTVLLVRLWFYWNVVMKFIHRNHIIEFPSNIRKRYRLGQCMQSFQLKVGRKNEVINGL</sequence>
<dbReference type="EMBL" id="JAHQIW010005955">
    <property type="protein sequence ID" value="KAJ1367599.1"/>
    <property type="molecule type" value="Genomic_DNA"/>
</dbReference>
<keyword evidence="1" id="KW-1133">Transmembrane helix</keyword>
<feature type="transmembrane region" description="Helical" evidence="1">
    <location>
        <begin position="12"/>
        <end position="33"/>
    </location>
</feature>
<evidence type="ECO:0000313" key="2">
    <source>
        <dbReference type="EMBL" id="KAJ1367599.1"/>
    </source>
</evidence>
<keyword evidence="1" id="KW-0812">Transmembrane</keyword>
<comment type="caution">
    <text evidence="2">The sequence shown here is derived from an EMBL/GenBank/DDBJ whole genome shotgun (WGS) entry which is preliminary data.</text>
</comment>
<keyword evidence="1" id="KW-0472">Membrane</keyword>
<dbReference type="Proteomes" id="UP001196413">
    <property type="component" value="Unassembled WGS sequence"/>
</dbReference>
<accession>A0AAD5R185</accession>